<keyword evidence="6" id="KW-0694">RNA-binding</keyword>
<dbReference type="AlphaFoldDB" id="A0A2R6RPW1"/>
<keyword evidence="6" id="KW-0547">Nucleotide-binding</keyword>
<comment type="catalytic activity">
    <reaction evidence="4">
        <text>a 5'-end triphospho-ribonucleoside in mRNA + H2O = a 5'-end phospho-ribonucleoside in mRNA + diphosphate + H(+)</text>
        <dbReference type="Rhea" id="RHEA:78683"/>
        <dbReference type="Rhea" id="RHEA-COMP:15692"/>
        <dbReference type="Rhea" id="RHEA-COMP:17164"/>
        <dbReference type="ChEBI" id="CHEBI:15377"/>
        <dbReference type="ChEBI" id="CHEBI:15378"/>
        <dbReference type="ChEBI" id="CHEBI:33019"/>
        <dbReference type="ChEBI" id="CHEBI:138282"/>
        <dbReference type="ChEBI" id="CHEBI:167618"/>
    </reaction>
    <physiologicalReaction direction="left-to-right" evidence="4">
        <dbReference type="Rhea" id="RHEA:78684"/>
    </physiologicalReaction>
</comment>
<accession>A0A2R6RPW1</accession>
<dbReference type="PANTHER" id="PTHR12395">
    <property type="entry name" value="DOM-3 RELATED"/>
    <property type="match status" value="1"/>
</dbReference>
<dbReference type="InterPro" id="IPR039039">
    <property type="entry name" value="RAI1-like_fam"/>
</dbReference>
<dbReference type="GO" id="GO:0004518">
    <property type="term" value="F:nuclease activity"/>
    <property type="evidence" value="ECO:0007669"/>
    <property type="project" value="UniProtKB-KW"/>
</dbReference>
<evidence type="ECO:0000313" key="9">
    <source>
        <dbReference type="EMBL" id="PSS32057.1"/>
    </source>
</evidence>
<dbReference type="GO" id="GO:0034353">
    <property type="term" value="F:mRNA 5'-diphosphatase activity"/>
    <property type="evidence" value="ECO:0007669"/>
    <property type="project" value="TreeGrafter"/>
</dbReference>
<dbReference type="STRING" id="98765.A0A2R6RPW1"/>
<keyword evidence="6" id="KW-0378">Hydrolase</keyword>
<protein>
    <recommendedName>
        <fullName evidence="6">Decapping nuclease</fullName>
        <ecNumber evidence="6">3.6.1.-</ecNumber>
    </recommendedName>
</protein>
<comment type="similarity">
    <text evidence="2 6">Belongs to the DXO/Dom3Z family.</text>
</comment>
<dbReference type="GO" id="GO:0003723">
    <property type="term" value="F:RNA binding"/>
    <property type="evidence" value="ECO:0007669"/>
    <property type="project" value="UniProtKB-KW"/>
</dbReference>
<feature type="domain" description="RAI1-like" evidence="8">
    <location>
        <begin position="50"/>
        <end position="141"/>
    </location>
</feature>
<evidence type="ECO:0000256" key="6">
    <source>
        <dbReference type="RuleBase" id="RU367113"/>
    </source>
</evidence>
<evidence type="ECO:0000256" key="3">
    <source>
        <dbReference type="ARBA" id="ARBA00044676"/>
    </source>
</evidence>
<organism evidence="9 10">
    <name type="scientific">Hermanssonia centrifuga</name>
    <dbReference type="NCBI Taxonomy" id="98765"/>
    <lineage>
        <taxon>Eukaryota</taxon>
        <taxon>Fungi</taxon>
        <taxon>Dikarya</taxon>
        <taxon>Basidiomycota</taxon>
        <taxon>Agaricomycotina</taxon>
        <taxon>Agaricomycetes</taxon>
        <taxon>Polyporales</taxon>
        <taxon>Meruliaceae</taxon>
        <taxon>Hermanssonia</taxon>
    </lineage>
</organism>
<comment type="catalytic activity">
    <reaction evidence="3">
        <text>a 5'-end (N(7)-methyl 5'-triphosphoguanosine)-ribonucleoside-ribonucleotide in mRNA + H2O = a (N(7)-methyl 5'-triphosphoguanosine)-nucleoside + a 5'-end phospho-ribonucleoside in mRNA + H(+)</text>
        <dbReference type="Rhea" id="RHEA:66928"/>
        <dbReference type="Rhea" id="RHEA-COMP:15692"/>
        <dbReference type="Rhea" id="RHEA-COMP:17313"/>
        <dbReference type="ChEBI" id="CHEBI:15377"/>
        <dbReference type="ChEBI" id="CHEBI:15378"/>
        <dbReference type="ChEBI" id="CHEBI:138282"/>
        <dbReference type="ChEBI" id="CHEBI:172876"/>
        <dbReference type="ChEBI" id="CHEBI:172877"/>
    </reaction>
    <physiologicalReaction direction="left-to-right" evidence="3">
        <dbReference type="Rhea" id="RHEA:66929"/>
    </physiologicalReaction>
</comment>
<gene>
    <name evidence="9" type="ORF">PHLCEN_2v2164</name>
</gene>
<keyword evidence="10" id="KW-1185">Reference proteome</keyword>
<comment type="cofactor">
    <cofactor evidence="1 6">
        <name>a divalent metal cation</name>
        <dbReference type="ChEBI" id="CHEBI:60240"/>
    </cofactor>
</comment>
<comment type="subcellular location">
    <subcellularLocation>
        <location evidence="6">Nucleus</location>
    </subcellularLocation>
</comment>
<evidence type="ECO:0000256" key="1">
    <source>
        <dbReference type="ARBA" id="ARBA00001968"/>
    </source>
</evidence>
<dbReference type="EC" id="3.6.1.-" evidence="6"/>
<evidence type="ECO:0000256" key="5">
    <source>
        <dbReference type="ARBA" id="ARBA00048124"/>
    </source>
</evidence>
<evidence type="ECO:0000256" key="4">
    <source>
        <dbReference type="ARBA" id="ARBA00044692"/>
    </source>
</evidence>
<evidence type="ECO:0000313" key="10">
    <source>
        <dbReference type="Proteomes" id="UP000186601"/>
    </source>
</evidence>
<dbReference type="Proteomes" id="UP000186601">
    <property type="component" value="Unassembled WGS sequence"/>
</dbReference>
<evidence type="ECO:0000256" key="7">
    <source>
        <dbReference type="SAM" id="MobiDB-lite"/>
    </source>
</evidence>
<reference evidence="9 10" key="1">
    <citation type="submission" date="2018-02" db="EMBL/GenBank/DDBJ databases">
        <title>Genome sequence of the basidiomycete white-rot fungus Phlebia centrifuga.</title>
        <authorList>
            <person name="Granchi Z."/>
            <person name="Peng M."/>
            <person name="de Vries R.P."/>
            <person name="Hilden K."/>
            <person name="Makela M.R."/>
            <person name="Grigoriev I."/>
            <person name="Riley R."/>
        </authorList>
    </citation>
    <scope>NUCLEOTIDE SEQUENCE [LARGE SCALE GENOMIC DNA]</scope>
    <source>
        <strain evidence="9 10">FBCC195</strain>
    </source>
</reference>
<dbReference type="GO" id="GO:0005634">
    <property type="term" value="C:nucleus"/>
    <property type="evidence" value="ECO:0007669"/>
    <property type="project" value="UniProtKB-SubCell"/>
</dbReference>
<comment type="function">
    <text evidence="6">Decapping enzyme for NAD-capped RNAs: specifically hydrolyzes the nicotinamide adenine dinucleotide (NAD) cap from a subset of RNAs by removing the entire NAD moiety from the 5'-end of an NAD-capped RNA.</text>
</comment>
<comment type="catalytic activity">
    <reaction evidence="5">
        <text>a 5'-end NAD(+)-phospho-ribonucleoside in mRNA + H2O = a 5'-end phospho-ribonucleoside in mRNA + NAD(+) + H(+)</text>
        <dbReference type="Rhea" id="RHEA:60880"/>
        <dbReference type="Rhea" id="RHEA-COMP:15692"/>
        <dbReference type="Rhea" id="RHEA-COMP:15698"/>
        <dbReference type="ChEBI" id="CHEBI:15377"/>
        <dbReference type="ChEBI" id="CHEBI:15378"/>
        <dbReference type="ChEBI" id="CHEBI:57540"/>
        <dbReference type="ChEBI" id="CHEBI:138282"/>
        <dbReference type="ChEBI" id="CHEBI:144029"/>
    </reaction>
    <physiologicalReaction direction="left-to-right" evidence="5">
        <dbReference type="Rhea" id="RHEA:60881"/>
    </physiologicalReaction>
</comment>
<evidence type="ECO:0000256" key="2">
    <source>
        <dbReference type="ARBA" id="ARBA00006562"/>
    </source>
</evidence>
<feature type="region of interest" description="Disordered" evidence="7">
    <location>
        <begin position="1"/>
        <end position="48"/>
    </location>
</feature>
<dbReference type="GO" id="GO:0000956">
    <property type="term" value="P:nuclear-transcribed mRNA catabolic process"/>
    <property type="evidence" value="ECO:0007669"/>
    <property type="project" value="TreeGrafter"/>
</dbReference>
<comment type="caution">
    <text evidence="9">The sequence shown here is derived from an EMBL/GenBank/DDBJ whole genome shotgun (WGS) entry which is preliminary data.</text>
</comment>
<dbReference type="GO" id="GO:0046872">
    <property type="term" value="F:metal ion binding"/>
    <property type="evidence" value="ECO:0007669"/>
    <property type="project" value="UniProtKB-KW"/>
</dbReference>
<sequence length="141" mass="16149">MSLKRNISELSDEALSPTRQTKRRIEKTEPDARKLRYPSKDKQTSAVPFQQPSQLLTFSYSASRELEFTNSALRSYVDPPIGADLRYGYDRWVKRPEERGRLDGLLKAISRYRSEMDESGGSGTSWLKSIAVVSWRGVMTK</sequence>
<dbReference type="InterPro" id="IPR013961">
    <property type="entry name" value="RAI1"/>
</dbReference>
<dbReference type="Pfam" id="PF08652">
    <property type="entry name" value="RAI1"/>
    <property type="match status" value="1"/>
</dbReference>
<dbReference type="GO" id="GO:0000166">
    <property type="term" value="F:nucleotide binding"/>
    <property type="evidence" value="ECO:0007669"/>
    <property type="project" value="UniProtKB-KW"/>
</dbReference>
<name>A0A2R6RPW1_9APHY</name>
<feature type="compositionally biased region" description="Basic and acidic residues" evidence="7">
    <location>
        <begin position="26"/>
        <end position="43"/>
    </location>
</feature>
<proteinExistence type="inferred from homology"/>
<keyword evidence="6" id="KW-0479">Metal-binding</keyword>
<keyword evidence="6" id="KW-0540">Nuclease</keyword>
<keyword evidence="6" id="KW-0539">Nucleus</keyword>
<dbReference type="GO" id="GO:0110155">
    <property type="term" value="P:NAD-cap decapping"/>
    <property type="evidence" value="ECO:0007669"/>
    <property type="project" value="TreeGrafter"/>
</dbReference>
<dbReference type="PANTHER" id="PTHR12395:SF9">
    <property type="entry name" value="DECAPPING AND EXORIBONUCLEASE PROTEIN"/>
    <property type="match status" value="1"/>
</dbReference>
<dbReference type="EMBL" id="MLYV02000201">
    <property type="protein sequence ID" value="PSS32057.1"/>
    <property type="molecule type" value="Genomic_DNA"/>
</dbReference>
<dbReference type="GO" id="GO:0005829">
    <property type="term" value="C:cytosol"/>
    <property type="evidence" value="ECO:0007669"/>
    <property type="project" value="TreeGrafter"/>
</dbReference>
<evidence type="ECO:0000259" key="8">
    <source>
        <dbReference type="Pfam" id="PF08652"/>
    </source>
</evidence>
<dbReference type="OrthoDB" id="5853397at2759"/>